<dbReference type="RefSeq" id="WP_009298924.1">
    <property type="nucleotide sequence ID" value="NZ_CABHNX010000135.1"/>
</dbReference>
<evidence type="ECO:0000256" key="8">
    <source>
        <dbReference type="RuleBase" id="RU364100"/>
    </source>
</evidence>
<keyword evidence="7" id="KW-0456">Lyase</keyword>
<keyword evidence="4 8" id="KW-0378">Hydrolase</keyword>
<comment type="similarity">
    <text evidence="1 8">Belongs to the SOS response-associated peptidase family.</text>
</comment>
<evidence type="ECO:0000256" key="1">
    <source>
        <dbReference type="ARBA" id="ARBA00008136"/>
    </source>
</evidence>
<evidence type="ECO:0000313" key="9">
    <source>
        <dbReference type="EMBL" id="MCK0085136.1"/>
    </source>
</evidence>
<dbReference type="EC" id="3.4.-.-" evidence="8"/>
<evidence type="ECO:0000256" key="6">
    <source>
        <dbReference type="ARBA" id="ARBA00023125"/>
    </source>
</evidence>
<dbReference type="EMBL" id="JAQLGM010000033">
    <property type="protein sequence ID" value="MDB2001169.1"/>
    <property type="molecule type" value="Genomic_DNA"/>
</dbReference>
<dbReference type="Gene3D" id="3.90.1680.10">
    <property type="entry name" value="SOS response associated peptidase-like"/>
    <property type="match status" value="1"/>
</dbReference>
<gene>
    <name evidence="9" type="ORF">K5I21_04450</name>
    <name evidence="10" type="ORF">PM006_13255</name>
</gene>
<sequence>MCGRYSLYTEEQDKEIMRIIKSLDERYPGNEMKKGEIYPTNTAPVICRMDGEIRPELSTWGFPRFGAAKGVIINARSESAGERPMFRKSLHGRRCAVPSTGFFEWTQQGEKIKYRFNLPDSRVLYMAGIYNEFKDENRFVILTTGANHSIADVHNRMPVILTERNVEDWITSEDFALAYIQTVMPALRRELAGQTVK</sequence>
<dbReference type="SUPFAM" id="SSF143081">
    <property type="entry name" value="BB1717-like"/>
    <property type="match status" value="1"/>
</dbReference>
<evidence type="ECO:0000313" key="11">
    <source>
        <dbReference type="Proteomes" id="UP001203136"/>
    </source>
</evidence>
<protein>
    <recommendedName>
        <fullName evidence="8">Abasic site processing protein</fullName>
        <ecNumber evidence="8">3.4.-.-</ecNumber>
    </recommendedName>
</protein>
<evidence type="ECO:0000313" key="10">
    <source>
        <dbReference type="EMBL" id="MDB2001169.1"/>
    </source>
</evidence>
<evidence type="ECO:0000256" key="5">
    <source>
        <dbReference type="ARBA" id="ARBA00023124"/>
    </source>
</evidence>
<dbReference type="Pfam" id="PF02586">
    <property type="entry name" value="SRAP"/>
    <property type="match status" value="1"/>
</dbReference>
<dbReference type="EMBL" id="JAINVB010000001">
    <property type="protein sequence ID" value="MCK0085136.1"/>
    <property type="molecule type" value="Genomic_DNA"/>
</dbReference>
<dbReference type="GO" id="GO:0106300">
    <property type="term" value="P:protein-DNA covalent cross-linking repair"/>
    <property type="evidence" value="ECO:0007669"/>
    <property type="project" value="InterPro"/>
</dbReference>
<dbReference type="GO" id="GO:0008233">
    <property type="term" value="F:peptidase activity"/>
    <property type="evidence" value="ECO:0007669"/>
    <property type="project" value="UniProtKB-KW"/>
</dbReference>
<keyword evidence="3" id="KW-0227">DNA damage</keyword>
<dbReference type="GO" id="GO:0016829">
    <property type="term" value="F:lyase activity"/>
    <property type="evidence" value="ECO:0007669"/>
    <property type="project" value="UniProtKB-KW"/>
</dbReference>
<comment type="caution">
    <text evidence="9">The sequence shown here is derived from an EMBL/GenBank/DDBJ whole genome shotgun (WGS) entry which is preliminary data.</text>
</comment>
<dbReference type="InterPro" id="IPR036590">
    <property type="entry name" value="SRAP-like"/>
</dbReference>
<reference evidence="10" key="2">
    <citation type="submission" date="2023-01" db="EMBL/GenBank/DDBJ databases">
        <title>Human gut microbiome strain richness.</title>
        <authorList>
            <person name="Chen-Liaw A."/>
        </authorList>
    </citation>
    <scope>NUCLEOTIDE SEQUENCE</scope>
    <source>
        <strain evidence="10">B1_m1001713B170214d0_201011</strain>
    </source>
</reference>
<dbReference type="GO" id="GO:0003697">
    <property type="term" value="F:single-stranded DNA binding"/>
    <property type="evidence" value="ECO:0007669"/>
    <property type="project" value="InterPro"/>
</dbReference>
<reference evidence="9" key="1">
    <citation type="journal article" date="2022" name="Cell Host Microbe">
        <title>Colonization of the live biotherapeutic product VE303 and modulation of the microbiota and metabolites in healthy volunteers.</title>
        <authorList>
            <person name="Dsouza M."/>
            <person name="Menon R."/>
            <person name="Crossette E."/>
            <person name="Bhattarai S.K."/>
            <person name="Schneider J."/>
            <person name="Kim Y.G."/>
            <person name="Reddy S."/>
            <person name="Caballero S."/>
            <person name="Felix C."/>
            <person name="Cornacchione L."/>
            <person name="Hendrickson J."/>
            <person name="Watson A.R."/>
            <person name="Minot S.S."/>
            <person name="Greenfield N."/>
            <person name="Schopf L."/>
            <person name="Szabady R."/>
            <person name="Patarroyo J."/>
            <person name="Smith W."/>
            <person name="Harrison P."/>
            <person name="Kuijper E.J."/>
            <person name="Kelly C.P."/>
            <person name="Olle B."/>
            <person name="Bobilev D."/>
            <person name="Silber J.L."/>
            <person name="Bucci V."/>
            <person name="Roberts B."/>
            <person name="Faith J."/>
            <person name="Norman J.M."/>
        </authorList>
    </citation>
    <scope>NUCLEOTIDE SEQUENCE</scope>
    <source>
        <strain evidence="9">VE303-04</strain>
    </source>
</reference>
<keyword evidence="6" id="KW-0238">DNA-binding</keyword>
<dbReference type="AlphaFoldDB" id="A0AAW6AS33"/>
<name>A0AAW6AS33_CLOSY</name>
<organism evidence="9 11">
    <name type="scientific">Clostridium symbiosum</name>
    <name type="common">Bacteroides symbiosus</name>
    <dbReference type="NCBI Taxonomy" id="1512"/>
    <lineage>
        <taxon>Bacteria</taxon>
        <taxon>Bacillati</taxon>
        <taxon>Bacillota</taxon>
        <taxon>Clostridia</taxon>
        <taxon>Lachnospirales</taxon>
        <taxon>Lachnospiraceae</taxon>
        <taxon>Otoolea</taxon>
    </lineage>
</organism>
<keyword evidence="2 8" id="KW-0645">Protease</keyword>
<proteinExistence type="inferred from homology"/>
<evidence type="ECO:0000256" key="7">
    <source>
        <dbReference type="ARBA" id="ARBA00023239"/>
    </source>
</evidence>
<dbReference type="InterPro" id="IPR003738">
    <property type="entry name" value="SRAP"/>
</dbReference>
<dbReference type="PANTHER" id="PTHR13604">
    <property type="entry name" value="DC12-RELATED"/>
    <property type="match status" value="1"/>
</dbReference>
<keyword evidence="5" id="KW-0190">Covalent protein-DNA linkage</keyword>
<evidence type="ECO:0000256" key="2">
    <source>
        <dbReference type="ARBA" id="ARBA00022670"/>
    </source>
</evidence>
<dbReference type="GO" id="GO:0006508">
    <property type="term" value="P:proteolysis"/>
    <property type="evidence" value="ECO:0007669"/>
    <property type="project" value="UniProtKB-KW"/>
</dbReference>
<evidence type="ECO:0000256" key="4">
    <source>
        <dbReference type="ARBA" id="ARBA00022801"/>
    </source>
</evidence>
<dbReference type="Proteomes" id="UP001300871">
    <property type="component" value="Unassembled WGS sequence"/>
</dbReference>
<accession>A0AAW6AS33</accession>
<dbReference type="Proteomes" id="UP001203136">
    <property type="component" value="Unassembled WGS sequence"/>
</dbReference>
<dbReference type="PANTHER" id="PTHR13604:SF0">
    <property type="entry name" value="ABASIC SITE PROCESSING PROTEIN HMCES"/>
    <property type="match status" value="1"/>
</dbReference>
<evidence type="ECO:0000256" key="3">
    <source>
        <dbReference type="ARBA" id="ARBA00022763"/>
    </source>
</evidence>